<dbReference type="SUPFAM" id="SSF56801">
    <property type="entry name" value="Acetyl-CoA synthetase-like"/>
    <property type="match status" value="1"/>
</dbReference>
<dbReference type="GO" id="GO:0017000">
    <property type="term" value="P:antibiotic biosynthetic process"/>
    <property type="evidence" value="ECO:0007669"/>
    <property type="project" value="UniProtKB-KW"/>
</dbReference>
<dbReference type="InterPro" id="IPR029058">
    <property type="entry name" value="AB_hydrolase_fold"/>
</dbReference>
<evidence type="ECO:0000256" key="6">
    <source>
        <dbReference type="ARBA" id="ARBA00023194"/>
    </source>
</evidence>
<evidence type="ECO:0000256" key="3">
    <source>
        <dbReference type="ARBA" id="ARBA00022450"/>
    </source>
</evidence>
<dbReference type="GO" id="GO:0003824">
    <property type="term" value="F:catalytic activity"/>
    <property type="evidence" value="ECO:0007669"/>
    <property type="project" value="UniProtKB-KW"/>
</dbReference>
<evidence type="ECO:0000256" key="5">
    <source>
        <dbReference type="ARBA" id="ARBA00022737"/>
    </source>
</evidence>
<comment type="cofactor">
    <cofactor evidence="1">
        <name>pantetheine 4'-phosphate</name>
        <dbReference type="ChEBI" id="CHEBI:47942"/>
    </cofactor>
</comment>
<dbReference type="GO" id="GO:0005829">
    <property type="term" value="C:cytosol"/>
    <property type="evidence" value="ECO:0007669"/>
    <property type="project" value="TreeGrafter"/>
</dbReference>
<feature type="non-terminal residue" evidence="9">
    <location>
        <position position="1"/>
    </location>
</feature>
<dbReference type="InterPro" id="IPR023213">
    <property type="entry name" value="CAT-like_dom_sf"/>
</dbReference>
<dbReference type="FunFam" id="3.30.300.30:FF:000010">
    <property type="entry name" value="Enterobactin synthetase component F"/>
    <property type="match status" value="1"/>
</dbReference>
<dbReference type="RefSeq" id="WP_143088374.1">
    <property type="nucleotide sequence ID" value="NZ_FONN01000001.1"/>
</dbReference>
<evidence type="ECO:0000259" key="8">
    <source>
        <dbReference type="PROSITE" id="PS50075"/>
    </source>
</evidence>
<organism evidence="9 10">
    <name type="scientific">Paenibacillus algorifonticola</name>
    <dbReference type="NCBI Taxonomy" id="684063"/>
    <lineage>
        <taxon>Bacteria</taxon>
        <taxon>Bacillati</taxon>
        <taxon>Bacillota</taxon>
        <taxon>Bacilli</taxon>
        <taxon>Bacillales</taxon>
        <taxon>Paenibacillaceae</taxon>
        <taxon>Paenibacillus</taxon>
    </lineage>
</organism>
<accession>A0A1I1YN89</accession>
<evidence type="ECO:0000256" key="2">
    <source>
        <dbReference type="ARBA" id="ARBA00006432"/>
    </source>
</evidence>
<dbReference type="SUPFAM" id="SSF52777">
    <property type="entry name" value="CoA-dependent acyltransferases"/>
    <property type="match status" value="2"/>
</dbReference>
<dbReference type="Gene3D" id="2.30.38.10">
    <property type="entry name" value="Luciferase, Domain 3"/>
    <property type="match status" value="1"/>
</dbReference>
<dbReference type="PANTHER" id="PTHR45527:SF1">
    <property type="entry name" value="FATTY ACID SYNTHASE"/>
    <property type="match status" value="1"/>
</dbReference>
<dbReference type="GO" id="GO:0043041">
    <property type="term" value="P:amino acid activation for nonribosomal peptide biosynthetic process"/>
    <property type="evidence" value="ECO:0007669"/>
    <property type="project" value="TreeGrafter"/>
</dbReference>
<gene>
    <name evidence="9" type="ORF">SAMN04487969_101659</name>
</gene>
<dbReference type="Pfam" id="PF00668">
    <property type="entry name" value="Condensation"/>
    <property type="match status" value="1"/>
</dbReference>
<dbReference type="GO" id="GO:0008610">
    <property type="term" value="P:lipid biosynthetic process"/>
    <property type="evidence" value="ECO:0007669"/>
    <property type="project" value="UniProtKB-ARBA"/>
</dbReference>
<dbReference type="InterPro" id="IPR009081">
    <property type="entry name" value="PP-bd_ACP"/>
</dbReference>
<comment type="similarity">
    <text evidence="2">Belongs to the ATP-dependent AMP-binding enzyme family.</text>
</comment>
<dbReference type="FunFam" id="1.10.1200.10:FF:000005">
    <property type="entry name" value="Nonribosomal peptide synthetase 1"/>
    <property type="match status" value="1"/>
</dbReference>
<dbReference type="Gene3D" id="3.30.559.10">
    <property type="entry name" value="Chloramphenicol acetyltransferase-like domain"/>
    <property type="match status" value="1"/>
</dbReference>
<keyword evidence="10" id="KW-1185">Reference proteome</keyword>
<dbReference type="PANTHER" id="PTHR45527">
    <property type="entry name" value="NONRIBOSOMAL PEPTIDE SYNTHETASE"/>
    <property type="match status" value="1"/>
</dbReference>
<dbReference type="CDD" id="cd19531">
    <property type="entry name" value="LCL_NRPS-like"/>
    <property type="match status" value="1"/>
</dbReference>
<reference evidence="10" key="1">
    <citation type="submission" date="2016-10" db="EMBL/GenBank/DDBJ databases">
        <authorList>
            <person name="Varghese N."/>
            <person name="Submissions S."/>
        </authorList>
    </citation>
    <scope>NUCLEOTIDE SEQUENCE [LARGE SCALE GENOMIC DNA]</scope>
    <source>
        <strain evidence="10">CGMCC 1.10223</strain>
    </source>
</reference>
<dbReference type="InterPro" id="IPR036736">
    <property type="entry name" value="ACP-like_sf"/>
</dbReference>
<dbReference type="FunFam" id="2.30.38.10:FF:000001">
    <property type="entry name" value="Non-ribosomal peptide synthetase PvdI"/>
    <property type="match status" value="1"/>
</dbReference>
<dbReference type="Proteomes" id="UP000183410">
    <property type="component" value="Unassembled WGS sequence"/>
</dbReference>
<evidence type="ECO:0000313" key="10">
    <source>
        <dbReference type="Proteomes" id="UP000183410"/>
    </source>
</evidence>
<protein>
    <submittedName>
        <fullName evidence="9">Phosphopantetheine attachment site</fullName>
    </submittedName>
</protein>
<dbReference type="InterPro" id="IPR001242">
    <property type="entry name" value="Condensation_dom"/>
</dbReference>
<dbReference type="Pfam" id="PF13193">
    <property type="entry name" value="AMP-binding_C"/>
    <property type="match status" value="1"/>
</dbReference>
<dbReference type="AlphaFoldDB" id="A0A1I1YN89"/>
<evidence type="ECO:0000313" key="9">
    <source>
        <dbReference type="EMBL" id="SFE20977.1"/>
    </source>
</evidence>
<dbReference type="EMBL" id="FONN01000001">
    <property type="protein sequence ID" value="SFE20977.1"/>
    <property type="molecule type" value="Genomic_DNA"/>
</dbReference>
<dbReference type="Gene3D" id="3.40.50.980">
    <property type="match status" value="1"/>
</dbReference>
<dbReference type="Gene3D" id="3.40.50.1820">
    <property type="entry name" value="alpha/beta hydrolase"/>
    <property type="match status" value="1"/>
</dbReference>
<keyword evidence="7" id="KW-0511">Multifunctional enzyme</keyword>
<dbReference type="SUPFAM" id="SSF47336">
    <property type="entry name" value="ACP-like"/>
    <property type="match status" value="1"/>
</dbReference>
<keyword evidence="4" id="KW-0597">Phosphoprotein</keyword>
<dbReference type="Gene3D" id="3.30.300.30">
    <property type="match status" value="1"/>
</dbReference>
<keyword evidence="3" id="KW-0596">Phosphopantetheine</keyword>
<proteinExistence type="inferred from homology"/>
<evidence type="ECO:0000256" key="7">
    <source>
        <dbReference type="ARBA" id="ARBA00023268"/>
    </source>
</evidence>
<dbReference type="InterPro" id="IPR025110">
    <property type="entry name" value="AMP-bd_C"/>
</dbReference>
<dbReference type="InterPro" id="IPR000873">
    <property type="entry name" value="AMP-dep_synth/lig_dom"/>
</dbReference>
<dbReference type="GO" id="GO:0031177">
    <property type="term" value="F:phosphopantetheine binding"/>
    <property type="evidence" value="ECO:0007669"/>
    <property type="project" value="TreeGrafter"/>
</dbReference>
<dbReference type="InterPro" id="IPR045851">
    <property type="entry name" value="AMP-bd_C_sf"/>
</dbReference>
<evidence type="ECO:0000256" key="4">
    <source>
        <dbReference type="ARBA" id="ARBA00022553"/>
    </source>
</evidence>
<feature type="domain" description="Carrier" evidence="8">
    <location>
        <begin position="220"/>
        <end position="295"/>
    </location>
</feature>
<sequence>RNYRLVNNYGPTENTVVATSSPVEKLEWNLPIGRPIDNVRAYIVGRTGGLQPIGVPGELCLAGDGLAQGYLNREELTGEKFIDNPFEAGGRMYRTGDLAKWLEDGNIAYMGRIDSQIKIRGYRIEPGEIAQRLLEHDMVDEAAVVAKEQAGGEKQLVAYIAARQEWSAAELRNWLAQTLPDYMIPRHMVAIERMPVTANGKINELALPEPNDMPAASYKAPATLTECKLAAIWEDVLGVQNVGIFDNFFERGGHSLKATQAVSRINEEMGISLSLREFFEAPTVYGQSRFLDAAAVNKFEQIQPLEKRELYPATSYQAYTYKVAMNNTAYNIPQMLLIKGELDVERLSNCFRQMIARHEVLRTSFEKVKGELMMRIHDGVPFALNVEPAREEELPRLANAHIRPFDLGQAPLLHVKLLQVEEQKHLLMFDMHHILSDGTSFTVFFNELMTLYAGKVELPEIRIHYKDYVAWKFDQIRDGHLKREEDYWINKLSGELPILQVPTDYPRPGTHQMVGTQYKFEIGEQLTQRLRQYSLQQNTTLYMTLLAAYNAFLMKYSGGQEDIIVGTWAAARTSQELERMIGLFINSIPLRNYPKPDKTYSQLLKEVKVTLLEAYDHQNYPFELLVDKLNAPQDPSRSAIYDTAFSFLNIELPDIQAEGLSITGYPFDWNVAEYDFYLAAAEGEHTLSMELAYSTLLFTEDTIVTMADDFVTVLQQVMDDPELKLGQLQLPGLQSCASTLTGLQA</sequence>
<dbReference type="Gene3D" id="3.30.559.30">
    <property type="entry name" value="Nonribosomal peptide synthetase, condensation domain"/>
    <property type="match status" value="1"/>
</dbReference>
<dbReference type="PROSITE" id="PS50075">
    <property type="entry name" value="CARRIER"/>
    <property type="match status" value="1"/>
</dbReference>
<name>A0A1I1YN89_9BACL</name>
<keyword evidence="6" id="KW-0045">Antibiotic biosynthesis</keyword>
<dbReference type="Pfam" id="PF00501">
    <property type="entry name" value="AMP-binding"/>
    <property type="match status" value="1"/>
</dbReference>
<dbReference type="GO" id="GO:0044550">
    <property type="term" value="P:secondary metabolite biosynthetic process"/>
    <property type="evidence" value="ECO:0007669"/>
    <property type="project" value="TreeGrafter"/>
</dbReference>
<evidence type="ECO:0000256" key="1">
    <source>
        <dbReference type="ARBA" id="ARBA00001957"/>
    </source>
</evidence>
<keyword evidence="5" id="KW-0677">Repeat</keyword>
<dbReference type="Pfam" id="PF00550">
    <property type="entry name" value="PP-binding"/>
    <property type="match status" value="1"/>
</dbReference>